<dbReference type="EMBL" id="JAEMOS010000040">
    <property type="protein sequence ID" value="MBJ7267686.1"/>
    <property type="molecule type" value="Genomic_DNA"/>
</dbReference>
<feature type="transmembrane region" description="Helical" evidence="1">
    <location>
        <begin position="7"/>
        <end position="32"/>
    </location>
</feature>
<dbReference type="RefSeq" id="WP_199494957.1">
    <property type="nucleotide sequence ID" value="NZ_CAXBHZ010000001.1"/>
</dbReference>
<gene>
    <name evidence="2" type="ORF">JHC10_12140</name>
    <name evidence="3" type="ORF">JHC11_01375</name>
</gene>
<sequence length="74" mass="8711">MKDLKDSLLFIVAVVCLLVFIGAIIDIVFYWPGTGFDWMFLGKNILYALGTGYWVWRLLIMPYRKRKVLKTESY</sequence>
<dbReference type="EMBL" id="JAEMOP010000002">
    <property type="protein sequence ID" value="MBJ7314655.1"/>
    <property type="molecule type" value="Genomic_DNA"/>
</dbReference>
<dbReference type="Proteomes" id="UP000655994">
    <property type="component" value="Unassembled WGS sequence"/>
</dbReference>
<dbReference type="AlphaFoldDB" id="A0A8I1KGG7"/>
<protein>
    <submittedName>
        <fullName evidence="3">Uncharacterized protein</fullName>
    </submittedName>
</protein>
<feature type="transmembrane region" description="Helical" evidence="1">
    <location>
        <begin position="38"/>
        <end position="60"/>
    </location>
</feature>
<keyword evidence="1" id="KW-0812">Transmembrane</keyword>
<dbReference type="Proteomes" id="UP000621390">
    <property type="component" value="Unassembled WGS sequence"/>
</dbReference>
<evidence type="ECO:0000313" key="4">
    <source>
        <dbReference type="Proteomes" id="UP000621390"/>
    </source>
</evidence>
<keyword evidence="5" id="KW-1185">Reference proteome</keyword>
<evidence type="ECO:0000256" key="1">
    <source>
        <dbReference type="SAM" id="Phobius"/>
    </source>
</evidence>
<organism evidence="3 4">
    <name type="scientific">Idiomarina abyssalis</name>
    <dbReference type="NCBI Taxonomy" id="86102"/>
    <lineage>
        <taxon>Bacteria</taxon>
        <taxon>Pseudomonadati</taxon>
        <taxon>Pseudomonadota</taxon>
        <taxon>Gammaproteobacteria</taxon>
        <taxon>Alteromonadales</taxon>
        <taxon>Idiomarinaceae</taxon>
        <taxon>Idiomarina</taxon>
    </lineage>
</organism>
<keyword evidence="1" id="KW-1133">Transmembrane helix</keyword>
<accession>A0A8I1KGG7</accession>
<evidence type="ECO:0000313" key="3">
    <source>
        <dbReference type="EMBL" id="MBJ7314655.1"/>
    </source>
</evidence>
<evidence type="ECO:0000313" key="2">
    <source>
        <dbReference type="EMBL" id="MBJ7267686.1"/>
    </source>
</evidence>
<name>A0A8I1KGG7_9GAMM</name>
<evidence type="ECO:0000313" key="5">
    <source>
        <dbReference type="Proteomes" id="UP000655994"/>
    </source>
</evidence>
<keyword evidence="1" id="KW-0472">Membrane</keyword>
<reference evidence="3 5" key="1">
    <citation type="submission" date="2020-09" db="EMBL/GenBank/DDBJ databases">
        <title>Draft Genomes of Bacterial Isolates from North Pond Shallow Sediments.</title>
        <authorList>
            <person name="Kiel Reese B."/>
            <person name="Mullis M."/>
            <person name="Weisend R.E."/>
        </authorList>
    </citation>
    <scope>NUCLEOTIDE SEQUENCE</scope>
    <source>
        <strain evidence="3">KJE-2</strain>
        <strain evidence="2 5">KJE-3</strain>
    </source>
</reference>
<proteinExistence type="predicted"/>
<comment type="caution">
    <text evidence="3">The sequence shown here is derived from an EMBL/GenBank/DDBJ whole genome shotgun (WGS) entry which is preliminary data.</text>
</comment>